<protein>
    <submittedName>
        <fullName evidence="4">TetR/AcrR family transcriptional regulator</fullName>
    </submittedName>
</protein>
<dbReference type="InterPro" id="IPR009057">
    <property type="entry name" value="Homeodomain-like_sf"/>
</dbReference>
<dbReference type="RefSeq" id="WP_344450163.1">
    <property type="nucleotide sequence ID" value="NZ_BAAATZ010000007.1"/>
</dbReference>
<dbReference type="EMBL" id="BAAATZ010000007">
    <property type="protein sequence ID" value="GAA2724317.1"/>
    <property type="molecule type" value="Genomic_DNA"/>
</dbReference>
<keyword evidence="5" id="KW-1185">Reference proteome</keyword>
<dbReference type="InterPro" id="IPR036271">
    <property type="entry name" value="Tet_transcr_reg_TetR-rel_C_sf"/>
</dbReference>
<dbReference type="SUPFAM" id="SSF46689">
    <property type="entry name" value="Homeodomain-like"/>
    <property type="match status" value="1"/>
</dbReference>
<evidence type="ECO:0000256" key="2">
    <source>
        <dbReference type="PROSITE-ProRule" id="PRU00335"/>
    </source>
</evidence>
<dbReference type="Pfam" id="PF00440">
    <property type="entry name" value="TetR_N"/>
    <property type="match status" value="1"/>
</dbReference>
<evidence type="ECO:0000313" key="5">
    <source>
        <dbReference type="Proteomes" id="UP001501842"/>
    </source>
</evidence>
<proteinExistence type="predicted"/>
<gene>
    <name evidence="4" type="ORF">GCM10010439_21660</name>
</gene>
<feature type="DNA-binding region" description="H-T-H motif" evidence="2">
    <location>
        <begin position="32"/>
        <end position="51"/>
    </location>
</feature>
<keyword evidence="1 2" id="KW-0238">DNA-binding</keyword>
<feature type="domain" description="HTH tetR-type" evidence="3">
    <location>
        <begin position="9"/>
        <end position="69"/>
    </location>
</feature>
<evidence type="ECO:0000259" key="3">
    <source>
        <dbReference type="PROSITE" id="PS50977"/>
    </source>
</evidence>
<dbReference type="InterPro" id="IPR001647">
    <property type="entry name" value="HTH_TetR"/>
</dbReference>
<dbReference type="PANTHER" id="PTHR30055:SF187">
    <property type="entry name" value="TRANSCRIPTIONAL REGULATORY PROTEIN"/>
    <property type="match status" value="1"/>
</dbReference>
<dbReference type="Gene3D" id="1.10.357.10">
    <property type="entry name" value="Tetracycline Repressor, domain 2"/>
    <property type="match status" value="1"/>
</dbReference>
<dbReference type="PRINTS" id="PR00455">
    <property type="entry name" value="HTHTETR"/>
</dbReference>
<evidence type="ECO:0000256" key="1">
    <source>
        <dbReference type="ARBA" id="ARBA00023125"/>
    </source>
</evidence>
<accession>A0ABN3U4Q3</accession>
<dbReference type="InterPro" id="IPR050109">
    <property type="entry name" value="HTH-type_TetR-like_transc_reg"/>
</dbReference>
<dbReference type="PROSITE" id="PS50977">
    <property type="entry name" value="HTH_TETR_2"/>
    <property type="match status" value="1"/>
</dbReference>
<name>A0ABN3U4Q3_9ACTN</name>
<sequence>MSPRHRTTAETVERLLDTALAVYARDGREGFTMSAVIKESGVSSGSLYHHFGSFDGLAATLYTRCMTALLESMVTAIEPCTGAREGVEAAARAYLDFAAGHRAEAEFIHASAYAAFLPAHAPSIAEAKGPLLARMMAWIRPHIASGEVVDLSPVLLEMLLVGPVAETTRRWLAGAPGLDLAEASARLPERIWCSLSLRGGAV</sequence>
<comment type="caution">
    <text evidence="4">The sequence shown here is derived from an EMBL/GenBank/DDBJ whole genome shotgun (WGS) entry which is preliminary data.</text>
</comment>
<dbReference type="PANTHER" id="PTHR30055">
    <property type="entry name" value="HTH-TYPE TRANSCRIPTIONAL REGULATOR RUTR"/>
    <property type="match status" value="1"/>
</dbReference>
<dbReference type="Proteomes" id="UP001501842">
    <property type="component" value="Unassembled WGS sequence"/>
</dbReference>
<reference evidence="4 5" key="1">
    <citation type="journal article" date="2019" name="Int. J. Syst. Evol. Microbiol.">
        <title>The Global Catalogue of Microorganisms (GCM) 10K type strain sequencing project: providing services to taxonomists for standard genome sequencing and annotation.</title>
        <authorList>
            <consortium name="The Broad Institute Genomics Platform"/>
            <consortium name="The Broad Institute Genome Sequencing Center for Infectious Disease"/>
            <person name="Wu L."/>
            <person name="Ma J."/>
        </authorList>
    </citation>
    <scope>NUCLEOTIDE SEQUENCE [LARGE SCALE GENOMIC DNA]</scope>
    <source>
        <strain evidence="4 5">JCM 8201</strain>
    </source>
</reference>
<evidence type="ECO:0000313" key="4">
    <source>
        <dbReference type="EMBL" id="GAA2724317.1"/>
    </source>
</evidence>
<organism evidence="4 5">
    <name type="scientific">Actinocorallia aurantiaca</name>
    <dbReference type="NCBI Taxonomy" id="46204"/>
    <lineage>
        <taxon>Bacteria</taxon>
        <taxon>Bacillati</taxon>
        <taxon>Actinomycetota</taxon>
        <taxon>Actinomycetes</taxon>
        <taxon>Streptosporangiales</taxon>
        <taxon>Thermomonosporaceae</taxon>
        <taxon>Actinocorallia</taxon>
    </lineage>
</organism>
<dbReference type="SUPFAM" id="SSF48498">
    <property type="entry name" value="Tetracyclin repressor-like, C-terminal domain"/>
    <property type="match status" value="1"/>
</dbReference>